<evidence type="ECO:0000256" key="1">
    <source>
        <dbReference type="SAM" id="MobiDB-lite"/>
    </source>
</evidence>
<feature type="region of interest" description="Disordered" evidence="1">
    <location>
        <begin position="88"/>
        <end position="126"/>
    </location>
</feature>
<accession>A0A267H110</accession>
<dbReference type="AlphaFoldDB" id="A0A267H110"/>
<feature type="compositionally biased region" description="Basic residues" evidence="1">
    <location>
        <begin position="103"/>
        <end position="115"/>
    </location>
</feature>
<evidence type="ECO:0000313" key="3">
    <source>
        <dbReference type="Proteomes" id="UP000215902"/>
    </source>
</evidence>
<keyword evidence="3" id="KW-1185">Reference proteome</keyword>
<reference evidence="2 3" key="1">
    <citation type="submission" date="2017-06" db="EMBL/GenBank/DDBJ databases">
        <title>A platform for efficient transgenesis in Macrostomum lignano, a flatworm model organism for stem cell research.</title>
        <authorList>
            <person name="Berezikov E."/>
        </authorList>
    </citation>
    <scope>NUCLEOTIDE SEQUENCE [LARGE SCALE GENOMIC DNA]</scope>
    <source>
        <strain evidence="2">DV1</strain>
        <tissue evidence="2">Whole organism</tissue>
    </source>
</reference>
<proteinExistence type="predicted"/>
<evidence type="ECO:0000313" key="2">
    <source>
        <dbReference type="EMBL" id="PAA91953.1"/>
    </source>
</evidence>
<evidence type="ECO:0008006" key="4">
    <source>
        <dbReference type="Google" id="ProtNLM"/>
    </source>
</evidence>
<organism evidence="2 3">
    <name type="scientific">Macrostomum lignano</name>
    <dbReference type="NCBI Taxonomy" id="282301"/>
    <lineage>
        <taxon>Eukaryota</taxon>
        <taxon>Metazoa</taxon>
        <taxon>Spiralia</taxon>
        <taxon>Lophotrochozoa</taxon>
        <taxon>Platyhelminthes</taxon>
        <taxon>Rhabditophora</taxon>
        <taxon>Macrostomorpha</taxon>
        <taxon>Macrostomida</taxon>
        <taxon>Macrostomidae</taxon>
        <taxon>Macrostomum</taxon>
    </lineage>
</organism>
<comment type="caution">
    <text evidence="2">The sequence shown here is derived from an EMBL/GenBank/DDBJ whole genome shotgun (WGS) entry which is preliminary data.</text>
</comment>
<feature type="non-terminal residue" evidence="2">
    <location>
        <position position="1"/>
    </location>
</feature>
<protein>
    <recommendedName>
        <fullName evidence="4">F-box domain-containing protein</fullName>
    </recommendedName>
</protein>
<dbReference type="EMBL" id="NIVC01000068">
    <property type="protein sequence ID" value="PAA91953.1"/>
    <property type="molecule type" value="Genomic_DNA"/>
</dbReference>
<dbReference type="Proteomes" id="UP000215902">
    <property type="component" value="Unassembled WGS sequence"/>
</dbReference>
<name>A0A267H110_9PLAT</name>
<sequence>QTISGSFSAAGGASSSDSPLRRLITRQDCVDAAQALLCKLGGAMRISDASNTTTTTATTSDEEDDLEDCSSSVSINSAYRRHSFDTQSSSLSLSSSGAGRQQSGRHRRKQKRHLLRGGQQRASVPRPALPDSILAHILSFTDPATKLVILEGVPELRDLVFLHSVWRSDLIDLSFLTYDSAVYRRSVLRHGMKLLMRMGRYLRHLRLTVTNDHFYPAARLNHALLRTVIAFCPSVHTLQLVVKWSEDVGGNIEELDSDTDCLLQLLDCLLSRCGGQVRRK</sequence>
<gene>
    <name evidence="2" type="ORF">BOX15_Mlig014496g1</name>
</gene>